<dbReference type="SUPFAM" id="SSF53822">
    <property type="entry name" value="Periplasmic binding protein-like I"/>
    <property type="match status" value="1"/>
</dbReference>
<proteinExistence type="predicted"/>
<dbReference type="PANTHER" id="PTHR35271">
    <property type="entry name" value="ABC TRANSPORTER, SUBSTRATE-BINDING LIPOPROTEIN-RELATED"/>
    <property type="match status" value="1"/>
</dbReference>
<dbReference type="Pfam" id="PF04392">
    <property type="entry name" value="ABC_sub_bind"/>
    <property type="match status" value="1"/>
</dbReference>
<dbReference type="Gene3D" id="3.40.50.2300">
    <property type="match status" value="1"/>
</dbReference>
<accession>A0A6N0HSK2</accession>
<dbReference type="Proteomes" id="UP000509658">
    <property type="component" value="Chromosome"/>
</dbReference>
<gene>
    <name evidence="1" type="ORF">HUE57_02240</name>
</gene>
<sequence>MKVGMVLFTAINSETASGLVEGLHGYGYREGVNVEFVGREVVTSADQLDAQVAHVIAARPDVIVSTSTPGTLATQKQAAPLNIPVVFAPVNDPFTSGIVTNYKQPGGNVTGIRLASSDGKRFEWLLRLKPSIENVYFPYTAGDPSAEASLGQIRAAARNLDIDLLAIGADTEQEIDRLIDQMPEQTDAIFLPRDSRIEANVALFVVAAEAGSMPLSAPSKQQVDQGRSSVTALSIVV</sequence>
<organism evidence="1 2">
    <name type="scientific">Candidatus Reidiella endopervernicosa</name>
    <dbReference type="NCBI Taxonomy" id="2738883"/>
    <lineage>
        <taxon>Bacteria</taxon>
        <taxon>Pseudomonadati</taxon>
        <taxon>Pseudomonadota</taxon>
        <taxon>Gammaproteobacteria</taxon>
        <taxon>Candidatus Reidiella</taxon>
    </lineage>
</organism>
<evidence type="ECO:0000313" key="1">
    <source>
        <dbReference type="EMBL" id="QKQ25241.1"/>
    </source>
</evidence>
<protein>
    <submittedName>
        <fullName evidence="1">ABC transporter substrate-binding protein</fullName>
    </submittedName>
</protein>
<dbReference type="CDD" id="cd06325">
    <property type="entry name" value="PBP1_ABC_unchar_transporter"/>
    <property type="match status" value="1"/>
</dbReference>
<evidence type="ECO:0000313" key="2">
    <source>
        <dbReference type="Proteomes" id="UP000509658"/>
    </source>
</evidence>
<dbReference type="AlphaFoldDB" id="A0A6N0HSK2"/>
<dbReference type="PANTHER" id="PTHR35271:SF1">
    <property type="entry name" value="ABC TRANSPORTER, SUBSTRATE-BINDING LIPOPROTEIN"/>
    <property type="match status" value="1"/>
</dbReference>
<name>A0A6N0HSK2_9GAMM</name>
<dbReference type="InterPro" id="IPR007487">
    <property type="entry name" value="ABC_transpt-TYRBP-like"/>
</dbReference>
<keyword evidence="2" id="KW-1185">Reference proteome</keyword>
<reference evidence="1 2" key="1">
    <citation type="submission" date="2020-05" db="EMBL/GenBank/DDBJ databases">
        <title>Horizontal transmission and recombination maintain forever young bacterial symbiont genomes.</title>
        <authorList>
            <person name="Russell S.L."/>
            <person name="Pepper-Tunick E."/>
            <person name="Svedberg J."/>
            <person name="Byrne A."/>
            <person name="Ruelas Castillo J."/>
            <person name="Vollmers C."/>
            <person name="Beinart R.A."/>
            <person name="Corbett-Detig R."/>
        </authorList>
    </citation>
    <scope>NUCLEOTIDE SEQUENCE [LARGE SCALE GENOMIC DNA]</scope>
    <source>
        <strain evidence="1">Santa_Monica_outfall</strain>
    </source>
</reference>
<dbReference type="KEGG" id="rev:HUE57_02240"/>
<dbReference type="EMBL" id="CP054491">
    <property type="protein sequence ID" value="QKQ25241.1"/>
    <property type="molecule type" value="Genomic_DNA"/>
</dbReference>
<dbReference type="InterPro" id="IPR028082">
    <property type="entry name" value="Peripla_BP_I"/>
</dbReference>